<dbReference type="Proteomes" id="UP000805649">
    <property type="component" value="Unassembled WGS sequence"/>
</dbReference>
<keyword evidence="2" id="KW-1185">Reference proteome</keyword>
<dbReference type="EMBL" id="VUJX02000001">
    <property type="protein sequence ID" value="KAL0944225.1"/>
    <property type="molecule type" value="Genomic_DNA"/>
</dbReference>
<sequence>MAPDRELHKFPKGERCEFCGSRKWYLENGLRYCAKEGHQLQGYVEFDLGDEDFGQKGKVSRKEKQVKERVKRVLTGQPARDLYLECLQLILREQIHWLVTFKGHKPELETVVRDLWDLRTRGAATAVENDSASEAELSLFSSQIDISQDEHPSNRPKQAQNWAPENGSEWPVPRLIDTLGLCFLGCILLRIPTRIGEFARWARAGNIPYKQAYRQLPQEMRDRLPTYHSTSLKAAHLARFDHGELHESVLSLTLSYNSNYNMIFPPINDVLMTLQYVRELGLPVETISIARRIPPIVNLSYEFPLGKSRLRLIHHPEILLIATVVFTAMQYFPLESTPMLQDNNYFLVPNFQWEEWQDVMAPALANEPTTLTHDYLSVTASQITSMEPADLDEYFTQLSLSNDAQSEDIMLAKYFPSDQLPSSKPLFEDLENNTVERLCRIQAQATSFVSSTYQKRQGDTNIPKAMNYSYKSEEDLPQAGKDFFQLAARLAGLSVPMLMRAVNMLETHIVAWQREQRRAASERRERSSTSMSMDPIGEQSSQIV</sequence>
<evidence type="ECO:0000313" key="2">
    <source>
        <dbReference type="Proteomes" id="UP000805649"/>
    </source>
</evidence>
<comment type="caution">
    <text evidence="1">The sequence shown here is derived from an EMBL/GenBank/DDBJ whole genome shotgun (WGS) entry which is preliminary data.</text>
</comment>
<protein>
    <submittedName>
        <fullName evidence="1">Uncharacterized protein</fullName>
    </submittedName>
</protein>
<gene>
    <name evidence="1" type="ORF">CTRU02_202112</name>
</gene>
<evidence type="ECO:0000313" key="1">
    <source>
        <dbReference type="EMBL" id="KAL0944225.1"/>
    </source>
</evidence>
<proteinExistence type="predicted"/>
<reference evidence="1 2" key="1">
    <citation type="journal article" date="2020" name="Phytopathology">
        <title>Genome Sequence Resources of Colletotrichum truncatum, C. plurivorum, C. musicola, and C. sojae: Four Species Pathogenic to Soybean (Glycine max).</title>
        <authorList>
            <person name="Rogerio F."/>
            <person name="Boufleur T.R."/>
            <person name="Ciampi-Guillardi M."/>
            <person name="Sukno S.A."/>
            <person name="Thon M.R."/>
            <person name="Massola Junior N.S."/>
            <person name="Baroncelli R."/>
        </authorList>
    </citation>
    <scope>NUCLEOTIDE SEQUENCE [LARGE SCALE GENOMIC DNA]</scope>
    <source>
        <strain evidence="1 2">CMES1059</strain>
    </source>
</reference>
<accession>A0ACC3ZJD6</accession>
<organism evidence="1 2">
    <name type="scientific">Colletotrichum truncatum</name>
    <name type="common">Anthracnose fungus</name>
    <name type="synonym">Colletotrichum capsici</name>
    <dbReference type="NCBI Taxonomy" id="5467"/>
    <lineage>
        <taxon>Eukaryota</taxon>
        <taxon>Fungi</taxon>
        <taxon>Dikarya</taxon>
        <taxon>Ascomycota</taxon>
        <taxon>Pezizomycotina</taxon>
        <taxon>Sordariomycetes</taxon>
        <taxon>Hypocreomycetidae</taxon>
        <taxon>Glomerellales</taxon>
        <taxon>Glomerellaceae</taxon>
        <taxon>Colletotrichum</taxon>
        <taxon>Colletotrichum truncatum species complex</taxon>
    </lineage>
</organism>
<name>A0ACC3ZJD6_COLTU</name>